<feature type="binding site" evidence="17">
    <location>
        <position position="387"/>
    </location>
    <ligand>
        <name>(6S)-NADPHX</name>
        <dbReference type="ChEBI" id="CHEBI:64076"/>
    </ligand>
</feature>
<comment type="catalytic activity">
    <reaction evidence="2 18 19">
        <text>(6R)-NADPHX = (6S)-NADPHX</text>
        <dbReference type="Rhea" id="RHEA:32227"/>
        <dbReference type="ChEBI" id="CHEBI:64076"/>
        <dbReference type="ChEBI" id="CHEBI:64077"/>
        <dbReference type="EC" id="5.1.99.6"/>
    </reaction>
</comment>
<comment type="cofactor">
    <cofactor evidence="17">
        <name>Mg(2+)</name>
        <dbReference type="ChEBI" id="CHEBI:18420"/>
    </cofactor>
</comment>
<evidence type="ECO:0000256" key="17">
    <source>
        <dbReference type="HAMAP-Rule" id="MF_01965"/>
    </source>
</evidence>
<comment type="similarity">
    <text evidence="17">Belongs to the NnrD/CARKD family.</text>
</comment>
<dbReference type="SUPFAM" id="SSF64153">
    <property type="entry name" value="YjeF N-terminal domain-like"/>
    <property type="match status" value="1"/>
</dbReference>
<dbReference type="HAMAP" id="MF_01966">
    <property type="entry name" value="NADHX_epimerase"/>
    <property type="match status" value="1"/>
</dbReference>
<feature type="binding site" evidence="17">
    <location>
        <begin position="424"/>
        <end position="428"/>
    </location>
    <ligand>
        <name>AMP</name>
        <dbReference type="ChEBI" id="CHEBI:456215"/>
    </ligand>
</feature>
<dbReference type="GO" id="GO:0046872">
    <property type="term" value="F:metal ion binding"/>
    <property type="evidence" value="ECO:0007669"/>
    <property type="project" value="UniProtKB-UniRule"/>
</dbReference>
<evidence type="ECO:0000256" key="7">
    <source>
        <dbReference type="ARBA" id="ARBA00022840"/>
    </source>
</evidence>
<dbReference type="PANTHER" id="PTHR12592:SF0">
    <property type="entry name" value="ATP-DEPENDENT (S)-NAD(P)H-HYDRATE DEHYDRATASE"/>
    <property type="match status" value="1"/>
</dbReference>
<feature type="binding site" evidence="18">
    <location>
        <position position="160"/>
    </location>
    <ligand>
        <name>(6S)-NADPHX</name>
        <dbReference type="ChEBI" id="CHEBI:64076"/>
    </ligand>
</feature>
<feature type="binding site" evidence="18">
    <location>
        <begin position="131"/>
        <end position="137"/>
    </location>
    <ligand>
        <name>(6S)-NADPHX</name>
        <dbReference type="ChEBI" id="CHEBI:64076"/>
    </ligand>
</feature>
<evidence type="ECO:0000256" key="19">
    <source>
        <dbReference type="PIRNR" id="PIRNR017184"/>
    </source>
</evidence>
<comment type="function">
    <text evidence="18">Catalyzes the epimerization of the S- and R-forms of NAD(P)HX, a damaged form of NAD(P)H that is a result of enzymatic or heat-dependent hydration. This is a prerequisite for the S-specific NAD(P)H-hydrate dehydratase to allow the repair of both epimers of NAD(P)HX.</text>
</comment>
<dbReference type="GO" id="GO:0052856">
    <property type="term" value="F:NAD(P)HX epimerase activity"/>
    <property type="evidence" value="ECO:0007669"/>
    <property type="project" value="UniProtKB-UniRule"/>
</dbReference>
<evidence type="ECO:0000256" key="14">
    <source>
        <dbReference type="ARBA" id="ARBA00025153"/>
    </source>
</evidence>
<feature type="binding site" evidence="17">
    <location>
        <position position="453"/>
    </location>
    <ligand>
        <name>AMP</name>
        <dbReference type="ChEBI" id="CHEBI:456215"/>
    </ligand>
</feature>
<gene>
    <name evidence="18" type="primary">nnrE</name>
    <name evidence="17" type="synonym">nnrD</name>
    <name evidence="22" type="ORF">HYX28_07090</name>
</gene>
<dbReference type="InterPro" id="IPR004443">
    <property type="entry name" value="YjeF_N_dom"/>
</dbReference>
<feature type="binding site" evidence="18">
    <location>
        <position position="163"/>
    </location>
    <ligand>
        <name>K(+)</name>
        <dbReference type="ChEBI" id="CHEBI:29103"/>
    </ligand>
</feature>
<comment type="caution">
    <text evidence="22">The sequence shown here is derived from an EMBL/GenBank/DDBJ whole genome shotgun (WGS) entry which is preliminary data.</text>
</comment>
<reference evidence="22" key="1">
    <citation type="submission" date="2020-07" db="EMBL/GenBank/DDBJ databases">
        <title>Huge and variable diversity of episymbiotic CPR bacteria and DPANN archaea in groundwater ecosystems.</title>
        <authorList>
            <person name="He C.Y."/>
            <person name="Keren R."/>
            <person name="Whittaker M."/>
            <person name="Farag I.F."/>
            <person name="Doudna J."/>
            <person name="Cate J.H.D."/>
            <person name="Banfield J.F."/>
        </authorList>
    </citation>
    <scope>NUCLEOTIDE SEQUENCE</scope>
    <source>
        <strain evidence="22">NC_groundwater_580_Pr5_B-0.1um_64_19</strain>
    </source>
</reference>
<evidence type="ECO:0000259" key="21">
    <source>
        <dbReference type="PROSITE" id="PS51385"/>
    </source>
</evidence>
<evidence type="ECO:0000256" key="18">
    <source>
        <dbReference type="HAMAP-Rule" id="MF_01966"/>
    </source>
</evidence>
<organism evidence="22 23">
    <name type="scientific">Candidatus Korobacter versatilis</name>
    <dbReference type="NCBI Taxonomy" id="658062"/>
    <lineage>
        <taxon>Bacteria</taxon>
        <taxon>Pseudomonadati</taxon>
        <taxon>Acidobacteriota</taxon>
        <taxon>Terriglobia</taxon>
        <taxon>Terriglobales</taxon>
        <taxon>Candidatus Korobacteraceae</taxon>
        <taxon>Candidatus Korobacter</taxon>
    </lineage>
</organism>
<dbReference type="InterPro" id="IPR030677">
    <property type="entry name" value="Nnr"/>
</dbReference>
<dbReference type="PROSITE" id="PS01050">
    <property type="entry name" value="YJEF_C_2"/>
    <property type="match status" value="1"/>
</dbReference>
<evidence type="ECO:0000256" key="4">
    <source>
        <dbReference type="ARBA" id="ARBA00009524"/>
    </source>
</evidence>
<evidence type="ECO:0000256" key="10">
    <source>
        <dbReference type="ARBA" id="ARBA00023027"/>
    </source>
</evidence>
<dbReference type="PANTHER" id="PTHR12592">
    <property type="entry name" value="ATP-DEPENDENT (S)-NAD(P)H-HYDRATE DEHYDRATASE FAMILY MEMBER"/>
    <property type="match status" value="1"/>
</dbReference>
<dbReference type="EC" id="5.1.99.6" evidence="19"/>
<dbReference type="GO" id="GO:0005524">
    <property type="term" value="F:ATP binding"/>
    <property type="evidence" value="ECO:0007669"/>
    <property type="project" value="UniProtKB-UniRule"/>
</dbReference>
<evidence type="ECO:0000256" key="1">
    <source>
        <dbReference type="ARBA" id="ARBA00000013"/>
    </source>
</evidence>
<dbReference type="GO" id="GO:0110051">
    <property type="term" value="P:metabolite repair"/>
    <property type="evidence" value="ECO:0007669"/>
    <property type="project" value="TreeGrafter"/>
</dbReference>
<proteinExistence type="inferred from homology"/>
<dbReference type="EC" id="4.2.1.136" evidence="19"/>
<comment type="catalytic activity">
    <reaction evidence="16 17 19">
        <text>(6S)-NADPHX + ADP = AMP + phosphate + NADPH + H(+)</text>
        <dbReference type="Rhea" id="RHEA:32235"/>
        <dbReference type="ChEBI" id="CHEBI:15378"/>
        <dbReference type="ChEBI" id="CHEBI:43474"/>
        <dbReference type="ChEBI" id="CHEBI:57783"/>
        <dbReference type="ChEBI" id="CHEBI:64076"/>
        <dbReference type="ChEBI" id="CHEBI:456215"/>
        <dbReference type="ChEBI" id="CHEBI:456216"/>
        <dbReference type="EC" id="4.2.1.136"/>
    </reaction>
</comment>
<evidence type="ECO:0000256" key="6">
    <source>
        <dbReference type="ARBA" id="ARBA00022741"/>
    </source>
</evidence>
<keyword evidence="6 17" id="KW-0547">Nucleotide-binding</keyword>
<feature type="binding site" evidence="17">
    <location>
        <position position="336"/>
    </location>
    <ligand>
        <name>(6S)-NADPHX</name>
        <dbReference type="ChEBI" id="CHEBI:64076"/>
    </ligand>
</feature>
<comment type="subunit">
    <text evidence="17">Homotetramer.</text>
</comment>
<dbReference type="CDD" id="cd01171">
    <property type="entry name" value="YXKO-related"/>
    <property type="match status" value="1"/>
</dbReference>
<evidence type="ECO:0000313" key="22">
    <source>
        <dbReference type="EMBL" id="MBI2678530.1"/>
    </source>
</evidence>
<comment type="similarity">
    <text evidence="18">Belongs to the NnrE/AIBP family.</text>
</comment>
<comment type="cofactor">
    <cofactor evidence="18 19">
        <name>K(+)</name>
        <dbReference type="ChEBI" id="CHEBI:29103"/>
    </cofactor>
    <text evidence="18 19">Binds 1 potassium ion per subunit.</text>
</comment>
<sequence length="527" mass="54066">MKIVTAAEMRQIDRATSERFGVPSTTLMENAGAAVAEFVLAHWAATRKIAVVCGKGNNGGDGLVVARKLSQAGKQVVVLLLAKLTELKGDAAEMLEQCPVEPVVVTTESELHEAVDDRFFDCDLIVDALLGTGFRPPMSPLYAEAIAAMNIAKAPIVAVDIPSGADADSRRPPEESGKPVARADAIVTFTAPRPAHVFGRLTDGPTVVAPIGTPAEVVASESRSELNLITPADFEALLAPRSPDSHKGDYGHVLVIGGSTGKAGAAAMAGMGALRAGAGLVTVATPRSVQRTVAGFAAELMTEPLDETESGGISMKALEHAKKLCEAKSVLAIGPGLGRDAETVEFVRALVKSAKLPVILDADALNAFAGAVGELDGSKRPLVFTPHPGEFARLIGKDTAAVAAGAVALASTFAKERRCVLVLKGHRTVIATPEHGVWVNATGNAGMAKGGSGDVLTGMIAGLSSSSKKCSGETAGAAAYLHGLAGDIAREEIGDRAMLASDILASIGEAFRRAAEQAGDATVTINP</sequence>
<feature type="domain" description="YjeF N-terminal" evidence="21">
    <location>
        <begin position="9"/>
        <end position="219"/>
    </location>
</feature>
<dbReference type="AlphaFoldDB" id="A0A932A885"/>
<comment type="catalytic activity">
    <reaction evidence="1 18 19">
        <text>(6R)-NADHX = (6S)-NADHX</text>
        <dbReference type="Rhea" id="RHEA:32215"/>
        <dbReference type="ChEBI" id="CHEBI:64074"/>
        <dbReference type="ChEBI" id="CHEBI:64075"/>
        <dbReference type="EC" id="5.1.99.6"/>
    </reaction>
</comment>
<keyword evidence="10 17" id="KW-0520">NAD</keyword>
<dbReference type="InterPro" id="IPR036652">
    <property type="entry name" value="YjeF_N_dom_sf"/>
</dbReference>
<keyword evidence="7 17" id="KW-0067">ATP-binding</keyword>
<evidence type="ECO:0000256" key="12">
    <source>
        <dbReference type="ARBA" id="ARBA00023239"/>
    </source>
</evidence>
<feature type="binding site" evidence="17">
    <location>
        <position position="454"/>
    </location>
    <ligand>
        <name>(6S)-NADPHX</name>
        <dbReference type="ChEBI" id="CHEBI:64076"/>
    </ligand>
</feature>
<comment type="function">
    <text evidence="17">Catalyzes the dehydration of the S-form of NAD(P)HX at the expense of ADP, which is converted to AMP. Together with NAD(P)HX epimerase, which catalyzes the epimerization of the S- and R-forms, the enzyme allows the repair of both epimers of NAD(P)HX, a damaged form of NAD(P)H that is a result of enzymatic or heat-dependent hydration.</text>
</comment>
<dbReference type="HAMAP" id="MF_01965">
    <property type="entry name" value="NADHX_dehydratase"/>
    <property type="match status" value="1"/>
</dbReference>
<evidence type="ECO:0000256" key="8">
    <source>
        <dbReference type="ARBA" id="ARBA00022857"/>
    </source>
</evidence>
<feature type="binding site" evidence="18">
    <location>
        <position position="58"/>
    </location>
    <ligand>
        <name>K(+)</name>
        <dbReference type="ChEBI" id="CHEBI:29103"/>
    </ligand>
</feature>
<evidence type="ECO:0000256" key="5">
    <source>
        <dbReference type="ARBA" id="ARBA00022723"/>
    </source>
</evidence>
<comment type="similarity">
    <text evidence="3 19">In the N-terminal section; belongs to the NnrE/AIBP family.</text>
</comment>
<feature type="domain" description="YjeF C-terminal" evidence="20">
    <location>
        <begin position="230"/>
        <end position="514"/>
    </location>
</feature>
<comment type="similarity">
    <text evidence="4 19">In the C-terminal section; belongs to the NnrD/CARKD family.</text>
</comment>
<protein>
    <recommendedName>
        <fullName evidence="19">Bifunctional NAD(P)H-hydrate repair enzyme</fullName>
    </recommendedName>
    <alternativeName>
        <fullName evidence="19">Nicotinamide nucleotide repair protein</fullName>
    </alternativeName>
    <domain>
        <recommendedName>
            <fullName evidence="19">ADP-dependent (S)-NAD(P)H-hydrate dehydratase</fullName>
            <ecNumber evidence="19">4.2.1.136</ecNumber>
        </recommendedName>
        <alternativeName>
            <fullName evidence="19">ADP-dependent NAD(P)HX dehydratase</fullName>
        </alternativeName>
    </domain>
    <domain>
        <recommendedName>
            <fullName evidence="19">NAD(P)H-hydrate epimerase</fullName>
            <ecNumber evidence="19">5.1.99.6</ecNumber>
        </recommendedName>
    </domain>
</protein>
<evidence type="ECO:0000256" key="2">
    <source>
        <dbReference type="ARBA" id="ARBA00000909"/>
    </source>
</evidence>
<evidence type="ECO:0000313" key="23">
    <source>
        <dbReference type="Proteomes" id="UP000779809"/>
    </source>
</evidence>
<feature type="binding site" evidence="17">
    <location>
        <position position="265"/>
    </location>
    <ligand>
        <name>(6S)-NADPHX</name>
        <dbReference type="ChEBI" id="CHEBI:64076"/>
    </ligand>
</feature>
<keyword evidence="11 18" id="KW-0413">Isomerase</keyword>
<keyword evidence="13" id="KW-0511">Multifunctional enzyme</keyword>
<dbReference type="Proteomes" id="UP000779809">
    <property type="component" value="Unassembled WGS sequence"/>
</dbReference>
<evidence type="ECO:0000256" key="13">
    <source>
        <dbReference type="ARBA" id="ARBA00023268"/>
    </source>
</evidence>
<dbReference type="Gene3D" id="3.40.1190.20">
    <property type="match status" value="1"/>
</dbReference>
<comment type="catalytic activity">
    <reaction evidence="15 17 19">
        <text>(6S)-NADHX + ADP = AMP + phosphate + NADH + H(+)</text>
        <dbReference type="Rhea" id="RHEA:32223"/>
        <dbReference type="ChEBI" id="CHEBI:15378"/>
        <dbReference type="ChEBI" id="CHEBI:43474"/>
        <dbReference type="ChEBI" id="CHEBI:57945"/>
        <dbReference type="ChEBI" id="CHEBI:64074"/>
        <dbReference type="ChEBI" id="CHEBI:456215"/>
        <dbReference type="ChEBI" id="CHEBI:456216"/>
        <dbReference type="EC" id="4.2.1.136"/>
    </reaction>
</comment>
<dbReference type="SUPFAM" id="SSF53613">
    <property type="entry name" value="Ribokinase-like"/>
    <property type="match status" value="1"/>
</dbReference>
<accession>A0A932A885</accession>
<keyword evidence="5 18" id="KW-0479">Metal-binding</keyword>
<dbReference type="NCBIfam" id="TIGR00196">
    <property type="entry name" value="yjeF_cterm"/>
    <property type="match status" value="1"/>
</dbReference>
<evidence type="ECO:0000259" key="20">
    <source>
        <dbReference type="PROSITE" id="PS51383"/>
    </source>
</evidence>
<evidence type="ECO:0000256" key="11">
    <source>
        <dbReference type="ARBA" id="ARBA00023235"/>
    </source>
</evidence>
<dbReference type="GO" id="GO:0052855">
    <property type="term" value="F:ADP-dependent NAD(P)H-hydrate dehydratase activity"/>
    <property type="evidence" value="ECO:0007669"/>
    <property type="project" value="UniProtKB-UniRule"/>
</dbReference>
<dbReference type="Pfam" id="PF03853">
    <property type="entry name" value="YjeF_N"/>
    <property type="match status" value="1"/>
</dbReference>
<dbReference type="PROSITE" id="PS51383">
    <property type="entry name" value="YJEF_C_3"/>
    <property type="match status" value="1"/>
</dbReference>
<keyword evidence="9 18" id="KW-0630">Potassium</keyword>
<dbReference type="Gene3D" id="3.40.50.10260">
    <property type="entry name" value="YjeF N-terminal domain"/>
    <property type="match status" value="1"/>
</dbReference>
<feature type="binding site" evidence="18">
    <location>
        <position position="127"/>
    </location>
    <ligand>
        <name>K(+)</name>
        <dbReference type="ChEBI" id="CHEBI:29103"/>
    </ligand>
</feature>
<comment type="function">
    <text evidence="14 19">Bifunctional enzyme that catalyzes the epimerization of the S- and R-forms of NAD(P)HX and the dehydration of the S-form of NAD(P)HX at the expense of ADP, which is converted to AMP. This allows the repair of both epimers of NAD(P)HX, a damaged form of NAD(P)H that is a result of enzymatic or heat-dependent hydration.</text>
</comment>
<dbReference type="InterPro" id="IPR029056">
    <property type="entry name" value="Ribokinase-like"/>
</dbReference>
<name>A0A932A885_9BACT</name>
<dbReference type="Pfam" id="PF01256">
    <property type="entry name" value="Carb_kinase"/>
    <property type="match status" value="1"/>
</dbReference>
<dbReference type="PROSITE" id="PS51385">
    <property type="entry name" value="YJEF_N"/>
    <property type="match status" value="1"/>
</dbReference>
<dbReference type="InterPro" id="IPR017953">
    <property type="entry name" value="Carbohydrate_kinase_pred_CS"/>
</dbReference>
<evidence type="ECO:0000256" key="15">
    <source>
        <dbReference type="ARBA" id="ARBA00048238"/>
    </source>
</evidence>
<feature type="binding site" evidence="18">
    <location>
        <position position="142"/>
    </location>
    <ligand>
        <name>(6S)-NADPHX</name>
        <dbReference type="ChEBI" id="CHEBI:64076"/>
    </ligand>
</feature>
<evidence type="ECO:0000256" key="16">
    <source>
        <dbReference type="ARBA" id="ARBA00049209"/>
    </source>
</evidence>
<dbReference type="EMBL" id="JACPNR010000009">
    <property type="protein sequence ID" value="MBI2678530.1"/>
    <property type="molecule type" value="Genomic_DNA"/>
</dbReference>
<keyword evidence="12 17" id="KW-0456">Lyase</keyword>
<dbReference type="InterPro" id="IPR000631">
    <property type="entry name" value="CARKD"/>
</dbReference>
<dbReference type="GO" id="GO:0046496">
    <property type="term" value="P:nicotinamide nucleotide metabolic process"/>
    <property type="evidence" value="ECO:0007669"/>
    <property type="project" value="UniProtKB-UniRule"/>
</dbReference>
<evidence type="ECO:0000256" key="9">
    <source>
        <dbReference type="ARBA" id="ARBA00022958"/>
    </source>
</evidence>
<evidence type="ECO:0000256" key="3">
    <source>
        <dbReference type="ARBA" id="ARBA00006001"/>
    </source>
</evidence>
<feature type="binding site" evidence="18">
    <location>
        <begin position="57"/>
        <end position="61"/>
    </location>
    <ligand>
        <name>(6S)-NADPHX</name>
        <dbReference type="ChEBI" id="CHEBI:64076"/>
    </ligand>
</feature>
<dbReference type="NCBIfam" id="TIGR00197">
    <property type="entry name" value="yjeF_nterm"/>
    <property type="match status" value="1"/>
</dbReference>
<keyword evidence="8 17" id="KW-0521">NADP</keyword>
<dbReference type="PIRSF" id="PIRSF017184">
    <property type="entry name" value="Nnr"/>
    <property type="match status" value="1"/>
</dbReference>